<dbReference type="PRINTS" id="PR00797">
    <property type="entry name" value="STREPTOPAIN"/>
</dbReference>
<dbReference type="Pfam" id="PF13306">
    <property type="entry name" value="LRR_5"/>
    <property type="match status" value="1"/>
</dbReference>
<dbReference type="SUPFAM" id="SSF54001">
    <property type="entry name" value="Cysteine proteinases"/>
    <property type="match status" value="1"/>
</dbReference>
<dbReference type="InterPro" id="IPR000200">
    <property type="entry name" value="Peptidase_C10"/>
</dbReference>
<dbReference type="PANTHER" id="PTHR45661:SF3">
    <property type="entry name" value="IG-LIKE DOMAIN-CONTAINING PROTEIN"/>
    <property type="match status" value="1"/>
</dbReference>
<sequence length="447" mass="48425">MKRILFVTALTVLLALQAMAQCAFVFPSEVKPLLHTSWGQEHPYNKLCPWEQVDTIVRHSPAGCGPLVMAQVMRRYSYPQRSRLIGTAYDWADMPAAATDSTPTGQQDAVAQLIVDCGTAAGTVYTQSASATKINGVVAGLKKYFGYSRYMHITDKADYAGAEGLQEWKRLMFGELKAGRPVVIRAERNSHDAHVFIIDGCRDSAVHVNWGWGGKLNGYYDPDTLGGYRLNQRMVVDVAPEPYRPATRTVTLRRPGTLAAHIGPADRLTLRHLRVAGAINGADIRLMRTLAGGGPKGRRGGVLATIDLSRAVILTMPDSAFCGCANLTYVALPLTLPEISRYAFASCPNLNRIDIPAMVGEIKRGAFYGCFNLIDVTLPASLRAIGASAFNSCTSLTELHLPRSVTSVGPGAFAYSKNLHTLTAPKALHNIGRDALKGTAVTKINRL</sequence>
<dbReference type="InterPro" id="IPR053139">
    <property type="entry name" value="Surface_bspA-like"/>
</dbReference>
<gene>
    <name evidence="2" type="ORF">H6B30_00960</name>
</gene>
<dbReference type="RefSeq" id="WP_205106995.1">
    <property type="nucleotide sequence ID" value="NZ_JACJJL010000001.1"/>
</dbReference>
<name>A0A938WK75_9BACT</name>
<evidence type="ECO:0000313" key="2">
    <source>
        <dbReference type="EMBL" id="MBM6660337.1"/>
    </source>
</evidence>
<dbReference type="InterPro" id="IPR044934">
    <property type="entry name" value="Streptopain_sf"/>
</dbReference>
<proteinExistence type="predicted"/>
<dbReference type="GO" id="GO:0008234">
    <property type="term" value="F:cysteine-type peptidase activity"/>
    <property type="evidence" value="ECO:0007669"/>
    <property type="project" value="InterPro"/>
</dbReference>
<dbReference type="InterPro" id="IPR038765">
    <property type="entry name" value="Papain-like_cys_pep_sf"/>
</dbReference>
<evidence type="ECO:0000256" key="1">
    <source>
        <dbReference type="SAM" id="SignalP"/>
    </source>
</evidence>
<dbReference type="SUPFAM" id="SSF52058">
    <property type="entry name" value="L domain-like"/>
    <property type="match status" value="1"/>
</dbReference>
<organism evidence="2 3">
    <name type="scientific">Marseilla massiliensis</name>
    <dbReference type="NCBI Taxonomy" id="1841864"/>
    <lineage>
        <taxon>Bacteria</taxon>
        <taxon>Pseudomonadati</taxon>
        <taxon>Bacteroidota</taxon>
        <taxon>Bacteroidia</taxon>
        <taxon>Bacteroidales</taxon>
        <taxon>Prevotellaceae</taxon>
        <taxon>Marseilla</taxon>
    </lineage>
</organism>
<dbReference type="Gene3D" id="3.90.70.50">
    <property type="entry name" value="Peptidase C10, streptopain"/>
    <property type="match status" value="1"/>
</dbReference>
<dbReference type="PANTHER" id="PTHR45661">
    <property type="entry name" value="SURFACE ANTIGEN"/>
    <property type="match status" value="1"/>
</dbReference>
<dbReference type="Pfam" id="PF01640">
    <property type="entry name" value="Peptidase_C10"/>
    <property type="match status" value="1"/>
</dbReference>
<comment type="caution">
    <text evidence="2">The sequence shown here is derived from an EMBL/GenBank/DDBJ whole genome shotgun (WGS) entry which is preliminary data.</text>
</comment>
<dbReference type="InterPro" id="IPR032675">
    <property type="entry name" value="LRR_dom_sf"/>
</dbReference>
<keyword evidence="1" id="KW-0732">Signal</keyword>
<dbReference type="GO" id="GO:0006508">
    <property type="term" value="P:proteolysis"/>
    <property type="evidence" value="ECO:0007669"/>
    <property type="project" value="InterPro"/>
</dbReference>
<dbReference type="Gene3D" id="3.80.10.10">
    <property type="entry name" value="Ribonuclease Inhibitor"/>
    <property type="match status" value="1"/>
</dbReference>
<reference evidence="2 3" key="1">
    <citation type="journal article" date="2021" name="Sci. Rep.">
        <title>The distribution of antibiotic resistance genes in chicken gut microbiota commensals.</title>
        <authorList>
            <person name="Juricova H."/>
            <person name="Matiasovicova J."/>
            <person name="Kubasova T."/>
            <person name="Cejkova D."/>
            <person name="Rychlik I."/>
        </authorList>
    </citation>
    <scope>NUCLEOTIDE SEQUENCE [LARGE SCALE GENOMIC DNA]</scope>
    <source>
        <strain evidence="2 3">An819</strain>
    </source>
</reference>
<dbReference type="AlphaFoldDB" id="A0A938WK75"/>
<dbReference type="Proteomes" id="UP000764045">
    <property type="component" value="Unassembled WGS sequence"/>
</dbReference>
<feature type="chain" id="PRO_5037114251" evidence="1">
    <location>
        <begin position="21"/>
        <end position="447"/>
    </location>
</feature>
<keyword evidence="3" id="KW-1185">Reference proteome</keyword>
<dbReference type="EMBL" id="JACJJL010000001">
    <property type="protein sequence ID" value="MBM6660337.1"/>
    <property type="molecule type" value="Genomic_DNA"/>
</dbReference>
<evidence type="ECO:0000313" key="3">
    <source>
        <dbReference type="Proteomes" id="UP000764045"/>
    </source>
</evidence>
<dbReference type="InterPro" id="IPR026906">
    <property type="entry name" value="LRR_5"/>
</dbReference>
<accession>A0A938WK75</accession>
<feature type="signal peptide" evidence="1">
    <location>
        <begin position="1"/>
        <end position="20"/>
    </location>
</feature>
<protein>
    <submittedName>
        <fullName evidence="2">C10 family peptidase</fullName>
    </submittedName>
</protein>